<organism evidence="1">
    <name type="scientific">Echinostoma caproni</name>
    <dbReference type="NCBI Taxonomy" id="27848"/>
    <lineage>
        <taxon>Eukaryota</taxon>
        <taxon>Metazoa</taxon>
        <taxon>Spiralia</taxon>
        <taxon>Lophotrochozoa</taxon>
        <taxon>Platyhelminthes</taxon>
        <taxon>Trematoda</taxon>
        <taxon>Digenea</taxon>
        <taxon>Plagiorchiida</taxon>
        <taxon>Echinostomata</taxon>
        <taxon>Echinostomatoidea</taxon>
        <taxon>Echinostomatidae</taxon>
        <taxon>Echinostoma</taxon>
    </lineage>
</organism>
<sequence length="130" mass="14246">LELGAIGAGGTDLFSRIEHGTFHWEEYDIVVAHTDWASTVSKLRHVLKDRLPTPKNGRIGEDISALVSMYVNGVGLESTRIEGVPEINNLDVIVGQCSNAFRPLICFALKWLGSQPYVITEQLATANILV</sequence>
<dbReference type="Gene3D" id="3.40.50.790">
    <property type="match status" value="1"/>
</dbReference>
<dbReference type="AlphaFoldDB" id="A0A182ZZX3"/>
<dbReference type="SUPFAM" id="SSF56808">
    <property type="entry name" value="Ribosomal protein L1"/>
    <property type="match status" value="1"/>
</dbReference>
<accession>A0A182ZZX3</accession>
<dbReference type="InterPro" id="IPR023674">
    <property type="entry name" value="Ribosomal_uL1-like"/>
</dbReference>
<dbReference type="InterPro" id="IPR016095">
    <property type="entry name" value="Ribosomal_uL1_3-a/b-sand"/>
</dbReference>
<name>A0A182ZZX3_9TREM</name>
<reference evidence="1" key="1">
    <citation type="submission" date="2016-06" db="UniProtKB">
        <authorList>
            <consortium name="WormBaseParasite"/>
        </authorList>
    </citation>
    <scope>IDENTIFICATION</scope>
</reference>
<evidence type="ECO:0000313" key="1">
    <source>
        <dbReference type="WBParaSite" id="ECPE_0000025701-mRNA-1"/>
    </source>
</evidence>
<protein>
    <submittedName>
        <fullName evidence="1">Ppx-GppA domain-containing protein</fullName>
    </submittedName>
</protein>
<dbReference type="WBParaSite" id="ECPE_0000025701-mRNA-1">
    <property type="protein sequence ID" value="ECPE_0000025701-mRNA-1"/>
    <property type="gene ID" value="ECPE_0000025701"/>
</dbReference>
<proteinExistence type="predicted"/>